<accession>A0ABZ2KE89</accession>
<protein>
    <submittedName>
        <fullName evidence="2">Uncharacterized protein</fullName>
    </submittedName>
</protein>
<feature type="region of interest" description="Disordered" evidence="1">
    <location>
        <begin position="114"/>
        <end position="167"/>
    </location>
</feature>
<evidence type="ECO:0000313" key="2">
    <source>
        <dbReference type="EMBL" id="WXA95184.1"/>
    </source>
</evidence>
<reference evidence="2 3" key="1">
    <citation type="submission" date="2021-12" db="EMBL/GenBank/DDBJ databases">
        <title>Discovery of the Pendulisporaceae a myxobacterial family with distinct sporulation behavior and unique specialized metabolism.</title>
        <authorList>
            <person name="Garcia R."/>
            <person name="Popoff A."/>
            <person name="Bader C.D."/>
            <person name="Loehr J."/>
            <person name="Walesch S."/>
            <person name="Walt C."/>
            <person name="Boldt J."/>
            <person name="Bunk B."/>
            <person name="Haeckl F.J.F.P.J."/>
            <person name="Gunesch A.P."/>
            <person name="Birkelbach J."/>
            <person name="Nuebel U."/>
            <person name="Pietschmann T."/>
            <person name="Bach T."/>
            <person name="Mueller R."/>
        </authorList>
    </citation>
    <scope>NUCLEOTIDE SEQUENCE [LARGE SCALE GENOMIC DNA]</scope>
    <source>
        <strain evidence="2 3">MSr12523</strain>
    </source>
</reference>
<dbReference type="Proteomes" id="UP001379533">
    <property type="component" value="Chromosome"/>
</dbReference>
<gene>
    <name evidence="2" type="ORF">LZC95_53285</name>
</gene>
<evidence type="ECO:0000256" key="1">
    <source>
        <dbReference type="SAM" id="MobiDB-lite"/>
    </source>
</evidence>
<name>A0ABZ2KE89_9BACT</name>
<keyword evidence="3" id="KW-1185">Reference proteome</keyword>
<feature type="compositionally biased region" description="Pro residues" evidence="1">
    <location>
        <begin position="134"/>
        <end position="151"/>
    </location>
</feature>
<sequence length="325" mass="33593">MGVGVLLFGAKAHANPTARLVYVRSAGATACPDEDALRTAVAARLGYEPFRHTAPVTIVARVTRVAGLYRGEVELLDENGIERGTRALAERTDRCEDVVAAMALTVSIAIDPLSLTRSAPPPDANSDVIDFAKAPPPAPTPPPPQPPPPVAEEPHEATNSPPPKTRPFVGTTFIGAFGVEPAASFGMSAFAGLRATTFSVAIEGRADLGTSTDVAPEGQISSNVLLGSIVPCFHAGPAFLCPVVSLGVLNGSSSSIVGPRSTSTLFASGGARLGVELNLTGPLALFSATEVGLPMTRPEFRIDRRTVYTQPAITGSVLLGLIVNL</sequence>
<dbReference type="EMBL" id="CP089982">
    <property type="protein sequence ID" value="WXA95184.1"/>
    <property type="molecule type" value="Genomic_DNA"/>
</dbReference>
<proteinExistence type="predicted"/>
<evidence type="ECO:0000313" key="3">
    <source>
        <dbReference type="Proteomes" id="UP001379533"/>
    </source>
</evidence>
<organism evidence="2 3">
    <name type="scientific">Pendulispora brunnea</name>
    <dbReference type="NCBI Taxonomy" id="2905690"/>
    <lineage>
        <taxon>Bacteria</taxon>
        <taxon>Pseudomonadati</taxon>
        <taxon>Myxococcota</taxon>
        <taxon>Myxococcia</taxon>
        <taxon>Myxococcales</taxon>
        <taxon>Sorangiineae</taxon>
        <taxon>Pendulisporaceae</taxon>
        <taxon>Pendulispora</taxon>
    </lineage>
</organism>
<dbReference type="RefSeq" id="WP_394845793.1">
    <property type="nucleotide sequence ID" value="NZ_CP089982.1"/>
</dbReference>